<proteinExistence type="predicted"/>
<dbReference type="GO" id="GO:0006355">
    <property type="term" value="P:regulation of DNA-templated transcription"/>
    <property type="evidence" value="ECO:0007669"/>
    <property type="project" value="InterPro"/>
</dbReference>
<dbReference type="Pfam" id="PF03472">
    <property type="entry name" value="Autoind_bind"/>
    <property type="match status" value="1"/>
</dbReference>
<dbReference type="SMART" id="SM00421">
    <property type="entry name" value="HTH_LUXR"/>
    <property type="match status" value="1"/>
</dbReference>
<dbReference type="InterPro" id="IPR005143">
    <property type="entry name" value="TF_LuxR_autoind-bd_dom"/>
</dbReference>
<dbReference type="GO" id="GO:0003677">
    <property type="term" value="F:DNA binding"/>
    <property type="evidence" value="ECO:0007669"/>
    <property type="project" value="UniProtKB-KW"/>
</dbReference>
<keyword evidence="6" id="KW-1185">Reference proteome</keyword>
<dbReference type="RefSeq" id="WP_163676379.1">
    <property type="nucleotide sequence ID" value="NZ_JAAIYP010000032.1"/>
</dbReference>
<dbReference type="CDD" id="cd06170">
    <property type="entry name" value="LuxR_C_like"/>
    <property type="match status" value="1"/>
</dbReference>
<evidence type="ECO:0000313" key="5">
    <source>
        <dbReference type="EMBL" id="NFV79641.1"/>
    </source>
</evidence>
<keyword evidence="2" id="KW-0238">DNA-binding</keyword>
<evidence type="ECO:0000256" key="3">
    <source>
        <dbReference type="ARBA" id="ARBA00023163"/>
    </source>
</evidence>
<evidence type="ECO:0000259" key="4">
    <source>
        <dbReference type="PROSITE" id="PS50043"/>
    </source>
</evidence>
<dbReference type="PRINTS" id="PR00038">
    <property type="entry name" value="HTHLUXR"/>
</dbReference>
<protein>
    <submittedName>
        <fullName evidence="5">LuxR family transcriptional regulator</fullName>
    </submittedName>
</protein>
<dbReference type="InterPro" id="IPR000792">
    <property type="entry name" value="Tscrpt_reg_LuxR_C"/>
</dbReference>
<dbReference type="SUPFAM" id="SSF75516">
    <property type="entry name" value="Pheromone-binding domain of LuxR-like quorum-sensing transcription factors"/>
    <property type="match status" value="1"/>
</dbReference>
<evidence type="ECO:0000256" key="1">
    <source>
        <dbReference type="ARBA" id="ARBA00023015"/>
    </source>
</evidence>
<feature type="domain" description="HTH luxR-type" evidence="4">
    <location>
        <begin position="175"/>
        <end position="240"/>
    </location>
</feature>
<dbReference type="PROSITE" id="PS00622">
    <property type="entry name" value="HTH_LUXR_1"/>
    <property type="match status" value="1"/>
</dbReference>
<dbReference type="PROSITE" id="PS50043">
    <property type="entry name" value="HTH_LUXR_2"/>
    <property type="match status" value="1"/>
</dbReference>
<dbReference type="InterPro" id="IPR036388">
    <property type="entry name" value="WH-like_DNA-bd_sf"/>
</dbReference>
<dbReference type="InterPro" id="IPR016032">
    <property type="entry name" value="Sig_transdc_resp-reg_C-effctor"/>
</dbReference>
<dbReference type="SUPFAM" id="SSF46894">
    <property type="entry name" value="C-terminal effector domain of the bipartite response regulators"/>
    <property type="match status" value="1"/>
</dbReference>
<evidence type="ECO:0000313" key="6">
    <source>
        <dbReference type="Proteomes" id="UP000480684"/>
    </source>
</evidence>
<organism evidence="5 6">
    <name type="scientific">Magnetospirillum aberrantis SpK</name>
    <dbReference type="NCBI Taxonomy" id="908842"/>
    <lineage>
        <taxon>Bacteria</taxon>
        <taxon>Pseudomonadati</taxon>
        <taxon>Pseudomonadota</taxon>
        <taxon>Alphaproteobacteria</taxon>
        <taxon>Rhodospirillales</taxon>
        <taxon>Rhodospirillaceae</taxon>
        <taxon>Magnetospirillum</taxon>
    </lineage>
</organism>
<reference evidence="5 6" key="1">
    <citation type="submission" date="2020-02" db="EMBL/GenBank/DDBJ databases">
        <authorList>
            <person name="Dziuba M."/>
            <person name="Kuznetsov B."/>
            <person name="Mardanov A."/>
            <person name="Ravin N."/>
            <person name="Grouzdev D."/>
        </authorList>
    </citation>
    <scope>NUCLEOTIDE SEQUENCE [LARGE SCALE GENOMIC DNA]</scope>
    <source>
        <strain evidence="5 6">SpK</strain>
    </source>
</reference>
<keyword evidence="1" id="KW-0805">Transcription regulation</keyword>
<dbReference type="EMBL" id="JAAIYP010000032">
    <property type="protein sequence ID" value="NFV79641.1"/>
    <property type="molecule type" value="Genomic_DNA"/>
</dbReference>
<dbReference type="Pfam" id="PF00196">
    <property type="entry name" value="GerE"/>
    <property type="match status" value="1"/>
</dbReference>
<dbReference type="PANTHER" id="PTHR44688">
    <property type="entry name" value="DNA-BINDING TRANSCRIPTIONAL ACTIVATOR DEVR_DOSR"/>
    <property type="match status" value="1"/>
</dbReference>
<accession>A0A7C9QTE1</accession>
<name>A0A7C9QTE1_9PROT</name>
<dbReference type="Gene3D" id="1.10.10.10">
    <property type="entry name" value="Winged helix-like DNA-binding domain superfamily/Winged helix DNA-binding domain"/>
    <property type="match status" value="1"/>
</dbReference>
<gene>
    <name evidence="5" type="ORF">G4223_05915</name>
</gene>
<dbReference type="PANTHER" id="PTHR44688:SF16">
    <property type="entry name" value="DNA-BINDING TRANSCRIPTIONAL ACTIVATOR DEVR_DOSR"/>
    <property type="match status" value="1"/>
</dbReference>
<comment type="caution">
    <text evidence="5">The sequence shown here is derived from an EMBL/GenBank/DDBJ whole genome shotgun (WGS) entry which is preliminary data.</text>
</comment>
<evidence type="ECO:0000256" key="2">
    <source>
        <dbReference type="ARBA" id="ARBA00023125"/>
    </source>
</evidence>
<dbReference type="AlphaFoldDB" id="A0A7C9QTE1"/>
<keyword evidence="3" id="KW-0804">Transcription</keyword>
<dbReference type="InterPro" id="IPR036693">
    <property type="entry name" value="TF_LuxR_autoind-bd_dom_sf"/>
</dbReference>
<dbReference type="Proteomes" id="UP000480684">
    <property type="component" value="Unassembled WGS sequence"/>
</dbReference>
<dbReference type="Gene3D" id="3.30.450.80">
    <property type="entry name" value="Transcription factor LuxR-like, autoinducer-binding domain"/>
    <property type="match status" value="1"/>
</dbReference>
<sequence>MNEHVVDDFITALQGATTVEGARDLFTKTLQQLEVGHYAYLGLRFRGSGPRGRPFFITTYPQPWVEHYDGNNYLQIDPVMLEAPSRSTPMHWGTREHRKTVTPRQKKFLNEAAEMGLCQGSAIPIHAAGGEFGLVSVAIDATPRQFTALMRAHQHQLHLLSLYYHAHVAENFISNESPKVSVTSRERECLLWSALGKSSWDISEILNISEATVNFHMQNAMRKLEVYSRPHAIVKAVMMGIINP</sequence>